<keyword evidence="3" id="KW-0677">Repeat</keyword>
<dbReference type="GO" id="GO:0006913">
    <property type="term" value="P:nucleocytoplasmic transport"/>
    <property type="evidence" value="ECO:0007669"/>
    <property type="project" value="TreeGrafter"/>
</dbReference>
<keyword evidence="2" id="KW-0433">Leucine-rich repeat</keyword>
<evidence type="ECO:0000256" key="4">
    <source>
        <dbReference type="SAM" id="Coils"/>
    </source>
</evidence>
<name>A0A0V0Q8N6_PSEPJ</name>
<evidence type="ECO:0000256" key="2">
    <source>
        <dbReference type="ARBA" id="ARBA00022614"/>
    </source>
</evidence>
<evidence type="ECO:0008006" key="7">
    <source>
        <dbReference type="Google" id="ProtNLM"/>
    </source>
</evidence>
<keyword evidence="4" id="KW-0175">Coiled coil</keyword>
<protein>
    <recommendedName>
        <fullName evidence="7">Kinase domain protein</fullName>
    </recommendedName>
</protein>
<gene>
    <name evidence="5" type="ORF">PPERSA_00050</name>
</gene>
<dbReference type="InterPro" id="IPR032675">
    <property type="entry name" value="LRR_dom_sf"/>
</dbReference>
<dbReference type="PANTHER" id="PTHR24113">
    <property type="entry name" value="RAN GTPASE-ACTIVATING PROTEIN 1"/>
    <property type="match status" value="1"/>
</dbReference>
<dbReference type="EMBL" id="LDAU01000240">
    <property type="protein sequence ID" value="KRW98558.1"/>
    <property type="molecule type" value="Genomic_DNA"/>
</dbReference>
<evidence type="ECO:0000256" key="3">
    <source>
        <dbReference type="ARBA" id="ARBA00022737"/>
    </source>
</evidence>
<dbReference type="AlphaFoldDB" id="A0A0V0Q8N6"/>
<evidence type="ECO:0000313" key="5">
    <source>
        <dbReference type="EMBL" id="KRW98558.1"/>
    </source>
</evidence>
<evidence type="ECO:0000256" key="1">
    <source>
        <dbReference type="ARBA" id="ARBA00022468"/>
    </source>
</evidence>
<organism evidence="5 6">
    <name type="scientific">Pseudocohnilembus persalinus</name>
    <name type="common">Ciliate</name>
    <dbReference type="NCBI Taxonomy" id="266149"/>
    <lineage>
        <taxon>Eukaryota</taxon>
        <taxon>Sar</taxon>
        <taxon>Alveolata</taxon>
        <taxon>Ciliophora</taxon>
        <taxon>Intramacronucleata</taxon>
        <taxon>Oligohymenophorea</taxon>
        <taxon>Scuticociliatia</taxon>
        <taxon>Philasterida</taxon>
        <taxon>Pseudocohnilembidae</taxon>
        <taxon>Pseudocohnilembus</taxon>
    </lineage>
</organism>
<dbReference type="Gene3D" id="3.80.10.10">
    <property type="entry name" value="Ribonuclease Inhibitor"/>
    <property type="match status" value="1"/>
</dbReference>
<keyword evidence="6" id="KW-1185">Reference proteome</keyword>
<dbReference type="SUPFAM" id="SSF52047">
    <property type="entry name" value="RNI-like"/>
    <property type="match status" value="1"/>
</dbReference>
<dbReference type="SMART" id="SM00368">
    <property type="entry name" value="LRR_RI"/>
    <property type="match status" value="3"/>
</dbReference>
<feature type="coiled-coil region" evidence="4">
    <location>
        <begin position="37"/>
        <end position="132"/>
    </location>
</feature>
<dbReference type="OMA" id="QVNTINK"/>
<proteinExistence type="predicted"/>
<comment type="caution">
    <text evidence="5">The sequence shown here is derived from an EMBL/GenBank/DDBJ whole genome shotgun (WGS) entry which is preliminary data.</text>
</comment>
<feature type="coiled-coil region" evidence="4">
    <location>
        <begin position="193"/>
        <end position="254"/>
    </location>
</feature>
<accession>A0A0V0Q8N6</accession>
<dbReference type="PANTHER" id="PTHR24113:SF12">
    <property type="entry name" value="RAN GTPASE-ACTIVATING PROTEIN 1"/>
    <property type="match status" value="1"/>
</dbReference>
<dbReference type="GO" id="GO:0048471">
    <property type="term" value="C:perinuclear region of cytoplasm"/>
    <property type="evidence" value="ECO:0007669"/>
    <property type="project" value="TreeGrafter"/>
</dbReference>
<dbReference type="GO" id="GO:0005634">
    <property type="term" value="C:nucleus"/>
    <property type="evidence" value="ECO:0007669"/>
    <property type="project" value="TreeGrafter"/>
</dbReference>
<dbReference type="GO" id="GO:0031267">
    <property type="term" value="F:small GTPase binding"/>
    <property type="evidence" value="ECO:0007669"/>
    <property type="project" value="TreeGrafter"/>
</dbReference>
<dbReference type="GO" id="GO:0005096">
    <property type="term" value="F:GTPase activator activity"/>
    <property type="evidence" value="ECO:0007669"/>
    <property type="project" value="UniProtKB-KW"/>
</dbReference>
<dbReference type="InterPro" id="IPR027038">
    <property type="entry name" value="RanGap"/>
</dbReference>
<reference evidence="5 6" key="1">
    <citation type="journal article" date="2015" name="Sci. Rep.">
        <title>Genome of the facultative scuticociliatosis pathogen Pseudocohnilembus persalinus provides insight into its virulence through horizontal gene transfer.</title>
        <authorList>
            <person name="Xiong J."/>
            <person name="Wang G."/>
            <person name="Cheng J."/>
            <person name="Tian M."/>
            <person name="Pan X."/>
            <person name="Warren A."/>
            <person name="Jiang C."/>
            <person name="Yuan D."/>
            <person name="Miao W."/>
        </authorList>
    </citation>
    <scope>NUCLEOTIDE SEQUENCE [LARGE SCALE GENOMIC DNA]</scope>
    <source>
        <strain evidence="5">36N120E</strain>
    </source>
</reference>
<dbReference type="InParanoid" id="A0A0V0Q8N6"/>
<evidence type="ECO:0000313" key="6">
    <source>
        <dbReference type="Proteomes" id="UP000054937"/>
    </source>
</evidence>
<sequence>MKSILKIQQQTKEIGKAQLILTKQLEEYYNTGNSNHLKKIIEDSKQNQEKINRLQNENVNIEIEVEELLNNKKEFDMVLKDLKQNQNQEVSELRQIIDQLKIEYQIKMDNFLKQLYDKNSEYKKKVESFKELQKKVIMLGKLVANKNQEEKEIMQMHLKFSGEVKNVENNQILLRNEQLKIERQKSLECEEKLKKEDIDYQNQQKLLKKLQEQQKLKEKNMEKIPKNNILIEKAKNKEEKKQKEKLLIKKKEQLKSSMSRKEPKSQQIDQIKDFIKVQIYNDIYTEGAQQIGEGIKMLKNLKQLNLDLEYNQISVKGGECIGEGIGELKKLTELNLNLGYNKISVYGVQYICAGIKELKNLTQLNLYLGQNGISVQGAQYISDGIKQLKNLTELNLDLGQLN</sequence>
<keyword evidence="1" id="KW-0343">GTPase activation</keyword>
<dbReference type="GO" id="GO:0005829">
    <property type="term" value="C:cytosol"/>
    <property type="evidence" value="ECO:0007669"/>
    <property type="project" value="TreeGrafter"/>
</dbReference>
<dbReference type="Proteomes" id="UP000054937">
    <property type="component" value="Unassembled WGS sequence"/>
</dbReference>